<evidence type="ECO:0000313" key="2">
    <source>
        <dbReference type="EMBL" id="OMP68584.1"/>
    </source>
</evidence>
<dbReference type="STRING" id="1714355.BTO28_00615"/>
<dbReference type="Proteomes" id="UP000188613">
    <property type="component" value="Unassembled WGS sequence"/>
</dbReference>
<comment type="caution">
    <text evidence="2">The sequence shown here is derived from an EMBL/GenBank/DDBJ whole genome shotgun (WGS) entry which is preliminary data.</text>
</comment>
<organism evidence="2 3">
    <name type="scientific">Domibacillus epiphyticus</name>
    <dbReference type="NCBI Taxonomy" id="1714355"/>
    <lineage>
        <taxon>Bacteria</taxon>
        <taxon>Bacillati</taxon>
        <taxon>Bacillota</taxon>
        <taxon>Bacilli</taxon>
        <taxon>Bacillales</taxon>
        <taxon>Bacillaceae</taxon>
        <taxon>Domibacillus</taxon>
    </lineage>
</organism>
<dbReference type="OrthoDB" id="2351076at2"/>
<feature type="region of interest" description="Disordered" evidence="1">
    <location>
        <begin position="527"/>
        <end position="546"/>
    </location>
</feature>
<evidence type="ECO:0000313" key="3">
    <source>
        <dbReference type="Proteomes" id="UP000188613"/>
    </source>
</evidence>
<name>A0A1V2ACQ7_9BACI</name>
<sequence length="562" mass="61504">MEIGQSPIQRGILAEPGRNPVNMLKEGQIFSAKAVKLLPGQMAELAAFGQRITAQLEVPLQAGERYFFQVTSLEGEMRLKVVSDNALIQRTADQAAVLLEKLQLPVTKESAAFTALSVELGRPISKESIQTASAWLSKSGLEKGLETLRFMFSRNLPVTENVFQALLSARSTESLTGKLESLHNTLVKLGQAPEALSAISRLLPDRGTVQSVKAAVTETPEQIVSLLKNNASLSEPMPTIQRGMPPVQMMKEALVQLAARPVSPEAIASFKEAIAQSIPANHPERTAIMQQAAKLSDQLINRAQATDRQITHLFQLASSAAATVPEQASARMATLLGTDALPQEGPMQPLANGKEAAAALKDAFRFLGIDHEAVIATKHQPEAVQQNVKQELLKLMSETFPVPIREAAEQIVGRINAQHILSAESGPLQQLVMQMPVQFASFHGDVTIKWQGRKKQDGKIDADFCRVLFYVEMPKLKNTVIDMQVQNRIIHVNIVADAEPDSLKQLSNTALDSLKDSLQEQGYKLSGVQFKQPSDKEESQRSKSPLAQIMDDRDYLGVDIRI</sequence>
<dbReference type="EMBL" id="MSFI01000001">
    <property type="protein sequence ID" value="OMP68584.1"/>
    <property type="molecule type" value="Genomic_DNA"/>
</dbReference>
<keyword evidence="3" id="KW-1185">Reference proteome</keyword>
<evidence type="ECO:0000256" key="1">
    <source>
        <dbReference type="SAM" id="MobiDB-lite"/>
    </source>
</evidence>
<dbReference type="RefSeq" id="WP_076762964.1">
    <property type="nucleotide sequence ID" value="NZ_MSFI01000001.1"/>
</dbReference>
<gene>
    <name evidence="2" type="ORF">BTO28_00615</name>
</gene>
<protein>
    <recommendedName>
        <fullName evidence="4">Flagellar hook-length control protein-like C-terminal domain-containing protein</fullName>
    </recommendedName>
</protein>
<evidence type="ECO:0008006" key="4">
    <source>
        <dbReference type="Google" id="ProtNLM"/>
    </source>
</evidence>
<dbReference type="AlphaFoldDB" id="A0A1V2ACQ7"/>
<accession>A0A1V2ACQ7</accession>
<proteinExistence type="predicted"/>
<reference evidence="2 3" key="1">
    <citation type="submission" date="2016-12" db="EMBL/GenBank/DDBJ databases">
        <title>Domibacillus sp. SAB 38T whole genome sequencing.</title>
        <authorList>
            <person name="Verma A."/>
            <person name="Ojha A.K."/>
            <person name="Krishnamurthi S."/>
        </authorList>
    </citation>
    <scope>NUCLEOTIDE SEQUENCE [LARGE SCALE GENOMIC DNA]</scope>
    <source>
        <strain evidence="2 3">SAB 38</strain>
    </source>
</reference>